<protein>
    <submittedName>
        <fullName evidence="2">Uncharacterized protein</fullName>
    </submittedName>
</protein>
<feature type="region of interest" description="Disordered" evidence="1">
    <location>
        <begin position="51"/>
        <end position="116"/>
    </location>
</feature>
<evidence type="ECO:0000313" key="2">
    <source>
        <dbReference type="EMBL" id="WEW59992.1"/>
    </source>
</evidence>
<proteinExistence type="predicted"/>
<feature type="region of interest" description="Disordered" evidence="1">
    <location>
        <begin position="259"/>
        <end position="310"/>
    </location>
</feature>
<gene>
    <name evidence="2" type="ORF">PRK78_005474</name>
</gene>
<feature type="compositionally biased region" description="Basic and acidic residues" evidence="1">
    <location>
        <begin position="402"/>
        <end position="418"/>
    </location>
</feature>
<feature type="region of interest" description="Disordered" evidence="1">
    <location>
        <begin position="155"/>
        <end position="196"/>
    </location>
</feature>
<feature type="compositionally biased region" description="Polar residues" evidence="1">
    <location>
        <begin position="82"/>
        <end position="91"/>
    </location>
</feature>
<reference evidence="2" key="1">
    <citation type="submission" date="2023-03" db="EMBL/GenBank/DDBJ databases">
        <title>Emydomyces testavorans Genome Sequence.</title>
        <authorList>
            <person name="Hoyer L."/>
        </authorList>
    </citation>
    <scope>NUCLEOTIDE SEQUENCE</scope>
    <source>
        <strain evidence="2">16-2883</strain>
    </source>
</reference>
<evidence type="ECO:0000313" key="3">
    <source>
        <dbReference type="Proteomes" id="UP001219355"/>
    </source>
</evidence>
<feature type="compositionally biased region" description="Basic and acidic residues" evidence="1">
    <location>
        <begin position="571"/>
        <end position="596"/>
    </location>
</feature>
<dbReference type="AlphaFoldDB" id="A0AAF0DLS9"/>
<dbReference type="EMBL" id="CP120629">
    <property type="protein sequence ID" value="WEW59992.1"/>
    <property type="molecule type" value="Genomic_DNA"/>
</dbReference>
<organism evidence="2 3">
    <name type="scientific">Emydomyces testavorans</name>
    <dbReference type="NCBI Taxonomy" id="2070801"/>
    <lineage>
        <taxon>Eukaryota</taxon>
        <taxon>Fungi</taxon>
        <taxon>Dikarya</taxon>
        <taxon>Ascomycota</taxon>
        <taxon>Pezizomycotina</taxon>
        <taxon>Eurotiomycetes</taxon>
        <taxon>Eurotiomycetidae</taxon>
        <taxon>Onygenales</taxon>
        <taxon>Nannizziopsiaceae</taxon>
        <taxon>Emydomyces</taxon>
    </lineage>
</organism>
<accession>A0AAF0DLS9</accession>
<keyword evidence="3" id="KW-1185">Reference proteome</keyword>
<feature type="compositionally biased region" description="Polar residues" evidence="1">
    <location>
        <begin position="491"/>
        <end position="500"/>
    </location>
</feature>
<feature type="compositionally biased region" description="Pro residues" evidence="1">
    <location>
        <begin position="468"/>
        <end position="483"/>
    </location>
</feature>
<feature type="compositionally biased region" description="Basic and acidic residues" evidence="1">
    <location>
        <begin position="548"/>
        <end position="563"/>
    </location>
</feature>
<sequence>MPLTSRSRAKHGASLLPAASLEGLERFVHPHQTQPVEQRDSWKFKPLPALPRAISGESSRPLRNFERNSRNGIYGSVPHDASPSTSHNSVGRSLRDQYQGGTAGRRTPLANSSEQYHQSIIGHQSRWIARQTSASGLSHGQSWAESDSCREKEWPCVPEVDDGQGSQHSNDGRPKTPTITRPSTAKSIDSIDPSLIPRPLGIEATLAKDSGEVRKAREKTPISPVEHSDPEICLCHSPHPRHHRVASVSRLSSVLRGDLPRWSTTTPRERVSLPTVTQHEDEDAQQTAAPNELQEKDTNGNKGQDSDEQFVARENPNCTKLYSFYTSASTSMLVKEGRESEDSDLSDTERPRTPYHSPRQSRSTSLPPPLPAASLHPRHPRHQKQLAIPPTDYQKYGPQIWTKDKSKTTLKDKDEKKEKQKQKVKVKEKGKDKDKDGTKRGRMSTISRYLRKLLPKAFSSEPLANSSPPDPNPPPSPLPPPPRLTAARSSTSSLHKTSTAPAGPSAPYEKYTNGQHHDHYDAHTAPSKLNHTASLDDWGRIRHARGRRDRETASLNMAREKVGGGKRNRLRKEDEGKGKGRPKPAEVRDDNGMYWF</sequence>
<feature type="region of interest" description="Disordered" evidence="1">
    <location>
        <begin position="335"/>
        <end position="596"/>
    </location>
</feature>
<name>A0AAF0DLS9_9EURO</name>
<feature type="compositionally biased region" description="Polar residues" evidence="1">
    <location>
        <begin position="177"/>
        <end position="187"/>
    </location>
</feature>
<feature type="compositionally biased region" description="Basic and acidic residues" evidence="1">
    <location>
        <begin position="425"/>
        <end position="439"/>
    </location>
</feature>
<dbReference type="Proteomes" id="UP001219355">
    <property type="component" value="Chromosome 3"/>
</dbReference>
<evidence type="ECO:0000256" key="1">
    <source>
        <dbReference type="SAM" id="MobiDB-lite"/>
    </source>
</evidence>